<organism evidence="1 2">
    <name type="scientific">Cinchona calisaya</name>
    <dbReference type="NCBI Taxonomy" id="153742"/>
    <lineage>
        <taxon>Eukaryota</taxon>
        <taxon>Viridiplantae</taxon>
        <taxon>Streptophyta</taxon>
        <taxon>Embryophyta</taxon>
        <taxon>Tracheophyta</taxon>
        <taxon>Spermatophyta</taxon>
        <taxon>Magnoliopsida</taxon>
        <taxon>eudicotyledons</taxon>
        <taxon>Gunneridae</taxon>
        <taxon>Pentapetalae</taxon>
        <taxon>asterids</taxon>
        <taxon>lamiids</taxon>
        <taxon>Gentianales</taxon>
        <taxon>Rubiaceae</taxon>
        <taxon>Cinchonoideae</taxon>
        <taxon>Cinchoneae</taxon>
        <taxon>Cinchona</taxon>
    </lineage>
</organism>
<dbReference type="Proteomes" id="UP001630127">
    <property type="component" value="Unassembled WGS sequence"/>
</dbReference>
<name>A0ABD2YSR7_9GENT</name>
<keyword evidence="2" id="KW-1185">Reference proteome</keyword>
<comment type="caution">
    <text evidence="1">The sequence shown here is derived from an EMBL/GenBank/DDBJ whole genome shotgun (WGS) entry which is preliminary data.</text>
</comment>
<accession>A0ABD2YSR7</accession>
<protein>
    <submittedName>
        <fullName evidence="1">Uncharacterized protein</fullName>
    </submittedName>
</protein>
<reference evidence="1 2" key="1">
    <citation type="submission" date="2024-11" db="EMBL/GenBank/DDBJ databases">
        <title>A near-complete genome assembly of Cinchona calisaya.</title>
        <authorList>
            <person name="Lian D.C."/>
            <person name="Zhao X.W."/>
            <person name="Wei L."/>
        </authorList>
    </citation>
    <scope>NUCLEOTIDE SEQUENCE [LARGE SCALE GENOMIC DNA]</scope>
    <source>
        <tissue evidence="1">Nenye</tissue>
    </source>
</reference>
<sequence>MNVQASKGNYTVSSHRCLQLLLVGKLVRQGENVFKFGNASTINNPSSLSPIEGWDFETLQPILQPESMLLLKSTPLTFQHGKDILAWNGRHWDRSAWSLDFMNLQFIGTSIVVVLLNQGIDSCQMLYIPPFGVLLGSLEGKEFSSI</sequence>
<evidence type="ECO:0000313" key="1">
    <source>
        <dbReference type="EMBL" id="KAL3510008.1"/>
    </source>
</evidence>
<gene>
    <name evidence="1" type="ORF">ACH5RR_029409</name>
</gene>
<proteinExistence type="predicted"/>
<evidence type="ECO:0000313" key="2">
    <source>
        <dbReference type="Proteomes" id="UP001630127"/>
    </source>
</evidence>
<dbReference type="EMBL" id="JBJUIK010000012">
    <property type="protein sequence ID" value="KAL3510008.1"/>
    <property type="molecule type" value="Genomic_DNA"/>
</dbReference>
<dbReference type="AlphaFoldDB" id="A0ABD2YSR7"/>